<evidence type="ECO:0000313" key="1">
    <source>
        <dbReference type="EMBL" id="OBB22228.1"/>
    </source>
</evidence>
<reference evidence="2" key="1">
    <citation type="submission" date="2016-06" db="EMBL/GenBank/DDBJ databases">
        <authorList>
            <person name="Sutton G."/>
            <person name="Brinkac L."/>
            <person name="Sanka R."/>
            <person name="Adams M."/>
            <person name="Lau E."/>
            <person name="Mehaffy C."/>
            <person name="Tameris M."/>
            <person name="Hatherill M."/>
            <person name="Hanekom W."/>
            <person name="Mahomed H."/>
            <person name="Mcshane H."/>
        </authorList>
    </citation>
    <scope>NUCLEOTIDE SEQUENCE [LARGE SCALE GENOMIC DNA]</scope>
    <source>
        <strain evidence="2">852002-51209_SCH5440388</strain>
    </source>
</reference>
<evidence type="ECO:0000313" key="2">
    <source>
        <dbReference type="Proteomes" id="UP000093902"/>
    </source>
</evidence>
<evidence type="ECO:0008006" key="3">
    <source>
        <dbReference type="Google" id="ProtNLM"/>
    </source>
</evidence>
<comment type="caution">
    <text evidence="1">The sequence shown here is derived from an EMBL/GenBank/DDBJ whole genome shotgun (WGS) entry which is preliminary data.</text>
</comment>
<dbReference type="Proteomes" id="UP000093902">
    <property type="component" value="Unassembled WGS sequence"/>
</dbReference>
<dbReference type="RefSeq" id="WP_064937823.1">
    <property type="nucleotide sequence ID" value="NZ_LZSO01000050.1"/>
</dbReference>
<accession>A0A1A0QJZ6</accession>
<proteinExistence type="predicted"/>
<protein>
    <recommendedName>
        <fullName evidence="3">ESX-1 secretion-associated protein</fullName>
    </recommendedName>
</protein>
<dbReference type="OrthoDB" id="9890668at2"/>
<sequence>MTGPKLEVDTAELTALAGQFYDLGKQLQGAVTAMEPGPDFQPSSAAVTELAASADHVTKVAGFRLSGYGGSLTRAANAYDSTDTSTADKVAGTMRPGG</sequence>
<organism evidence="1 2">
    <name type="scientific">Mycolicibacterium peregrinum</name>
    <name type="common">Mycobacterium peregrinum</name>
    <dbReference type="NCBI Taxonomy" id="43304"/>
    <lineage>
        <taxon>Bacteria</taxon>
        <taxon>Bacillati</taxon>
        <taxon>Actinomycetota</taxon>
        <taxon>Actinomycetes</taxon>
        <taxon>Mycobacteriales</taxon>
        <taxon>Mycobacteriaceae</taxon>
        <taxon>Mycolicibacterium</taxon>
    </lineage>
</organism>
<gene>
    <name evidence="1" type="ORF">A5792_06905</name>
</gene>
<dbReference type="EMBL" id="LZSO01000050">
    <property type="protein sequence ID" value="OBB22228.1"/>
    <property type="molecule type" value="Genomic_DNA"/>
</dbReference>
<dbReference type="AlphaFoldDB" id="A0A1A0QJZ6"/>
<name>A0A1A0QJZ6_MYCPR</name>